<feature type="domain" description="Aminotransferase class V" evidence="15">
    <location>
        <begin position="11"/>
        <end position="298"/>
    </location>
</feature>
<evidence type="ECO:0000256" key="14">
    <source>
        <dbReference type="ARBA" id="ARBA00049007"/>
    </source>
</evidence>
<dbReference type="PANTHER" id="PTHR21152:SF40">
    <property type="entry name" value="ALANINE--GLYOXYLATE AMINOTRANSFERASE"/>
    <property type="match status" value="1"/>
</dbReference>
<evidence type="ECO:0000256" key="12">
    <source>
        <dbReference type="ARBA" id="ARBA00031421"/>
    </source>
</evidence>
<keyword evidence="11" id="KW-0718">Serine biosynthesis</keyword>
<evidence type="ECO:0000259" key="15">
    <source>
        <dbReference type="Pfam" id="PF00266"/>
    </source>
</evidence>
<dbReference type="UniPathway" id="UPA00135">
    <property type="reaction ID" value="UER00197"/>
</dbReference>
<dbReference type="PIRSF" id="PIRSF000525">
    <property type="entry name" value="SerC"/>
    <property type="match status" value="1"/>
</dbReference>
<dbReference type="Pfam" id="PF00266">
    <property type="entry name" value="Aminotran_5"/>
    <property type="match status" value="1"/>
</dbReference>
<gene>
    <name evidence="16" type="ORF">DCC35_15620</name>
</gene>
<keyword evidence="9" id="KW-0663">Pyridoxal phosphate</keyword>
<evidence type="ECO:0000256" key="9">
    <source>
        <dbReference type="ARBA" id="ARBA00022898"/>
    </source>
</evidence>
<keyword evidence="8 16" id="KW-0808">Transferase</keyword>
<comment type="pathway">
    <text evidence="2">Amino-acid biosynthesis; L-serine biosynthesis; L-serine from 3-phospho-D-glycerate: step 2/3.</text>
</comment>
<dbReference type="Gene3D" id="3.40.640.10">
    <property type="entry name" value="Type I PLP-dependent aspartate aminotransferase-like (Major domain)"/>
    <property type="match status" value="1"/>
</dbReference>
<dbReference type="Gene3D" id="3.90.1150.10">
    <property type="entry name" value="Aspartate Aminotransferase, domain 1"/>
    <property type="match status" value="1"/>
</dbReference>
<evidence type="ECO:0000256" key="4">
    <source>
        <dbReference type="ARBA" id="ARBA00013030"/>
    </source>
</evidence>
<evidence type="ECO:0000256" key="10">
    <source>
        <dbReference type="ARBA" id="ARBA00023096"/>
    </source>
</evidence>
<evidence type="ECO:0000256" key="13">
    <source>
        <dbReference type="ARBA" id="ARBA00047630"/>
    </source>
</evidence>
<dbReference type="GO" id="GO:0008615">
    <property type="term" value="P:pyridoxine biosynthetic process"/>
    <property type="evidence" value="ECO:0007669"/>
    <property type="project" value="UniProtKB-KW"/>
</dbReference>
<proteinExistence type="inferred from homology"/>
<organism evidence="16 17">
    <name type="scientific">Mangrovivirga cuniculi</name>
    <dbReference type="NCBI Taxonomy" id="2715131"/>
    <lineage>
        <taxon>Bacteria</taxon>
        <taxon>Pseudomonadati</taxon>
        <taxon>Bacteroidota</taxon>
        <taxon>Cytophagia</taxon>
        <taxon>Cytophagales</taxon>
        <taxon>Mangrovivirgaceae</taxon>
        <taxon>Mangrovivirga</taxon>
    </lineage>
</organism>
<dbReference type="InterPro" id="IPR000192">
    <property type="entry name" value="Aminotrans_V_dom"/>
</dbReference>
<dbReference type="EC" id="2.6.1.52" evidence="4"/>
<evidence type="ECO:0000256" key="2">
    <source>
        <dbReference type="ARBA" id="ARBA00005099"/>
    </source>
</evidence>
<keyword evidence="17" id="KW-1185">Reference proteome</keyword>
<dbReference type="KEGG" id="fpf:DCC35_15620"/>
<dbReference type="GO" id="GO:0004760">
    <property type="term" value="F:L-serine-pyruvate transaminase activity"/>
    <property type="evidence" value="ECO:0007669"/>
    <property type="project" value="TreeGrafter"/>
</dbReference>
<dbReference type="AlphaFoldDB" id="A0A4D7JN32"/>
<evidence type="ECO:0000256" key="3">
    <source>
        <dbReference type="ARBA" id="ARBA00006904"/>
    </source>
</evidence>
<keyword evidence="5" id="KW-0963">Cytoplasm</keyword>
<evidence type="ECO:0000313" key="16">
    <source>
        <dbReference type="EMBL" id="QCK16067.1"/>
    </source>
</evidence>
<reference evidence="16 17" key="1">
    <citation type="submission" date="2018-04" db="EMBL/GenBank/DDBJ databases">
        <title>Complete genome uncultured novel isolate.</title>
        <authorList>
            <person name="Merlino G."/>
        </authorList>
    </citation>
    <scope>NUCLEOTIDE SEQUENCE [LARGE SCALE GENOMIC DNA]</scope>
    <source>
        <strain evidence="17">R1DC9</strain>
    </source>
</reference>
<dbReference type="InterPro" id="IPR015422">
    <property type="entry name" value="PyrdxlP-dep_Trfase_small"/>
</dbReference>
<name>A0A4D7JN32_9BACT</name>
<dbReference type="GO" id="GO:0004648">
    <property type="term" value="F:O-phospho-L-serine:2-oxoglutarate aminotransferase activity"/>
    <property type="evidence" value="ECO:0007669"/>
    <property type="project" value="UniProtKB-EC"/>
</dbReference>
<dbReference type="SUPFAM" id="SSF53383">
    <property type="entry name" value="PLP-dependent transferases"/>
    <property type="match status" value="1"/>
</dbReference>
<accession>A0A4D7JN32</accession>
<comment type="cofactor">
    <cofactor evidence="1">
        <name>pyridoxal 5'-phosphate</name>
        <dbReference type="ChEBI" id="CHEBI:597326"/>
    </cofactor>
</comment>
<keyword evidence="6 16" id="KW-0032">Aminotransferase</keyword>
<dbReference type="GO" id="GO:0019265">
    <property type="term" value="P:glycine biosynthetic process, by transamination of glyoxylate"/>
    <property type="evidence" value="ECO:0007669"/>
    <property type="project" value="TreeGrafter"/>
</dbReference>
<evidence type="ECO:0000256" key="5">
    <source>
        <dbReference type="ARBA" id="ARBA00022490"/>
    </source>
</evidence>
<keyword evidence="7" id="KW-0028">Amino-acid biosynthesis</keyword>
<evidence type="ECO:0000256" key="8">
    <source>
        <dbReference type="ARBA" id="ARBA00022679"/>
    </source>
</evidence>
<dbReference type="OrthoDB" id="975012at2"/>
<dbReference type="InterPro" id="IPR022278">
    <property type="entry name" value="Pser_aminoTfrase"/>
</dbReference>
<comment type="catalytic activity">
    <reaction evidence="14">
        <text>O-phospho-L-serine + 2-oxoglutarate = 3-phosphooxypyruvate + L-glutamate</text>
        <dbReference type="Rhea" id="RHEA:14329"/>
        <dbReference type="ChEBI" id="CHEBI:16810"/>
        <dbReference type="ChEBI" id="CHEBI:18110"/>
        <dbReference type="ChEBI" id="CHEBI:29985"/>
        <dbReference type="ChEBI" id="CHEBI:57524"/>
        <dbReference type="EC" id="2.6.1.52"/>
    </reaction>
</comment>
<comment type="catalytic activity">
    <reaction evidence="13">
        <text>4-(phosphooxy)-L-threonine + 2-oxoglutarate = (R)-3-hydroxy-2-oxo-4-phosphooxybutanoate + L-glutamate</text>
        <dbReference type="Rhea" id="RHEA:16573"/>
        <dbReference type="ChEBI" id="CHEBI:16810"/>
        <dbReference type="ChEBI" id="CHEBI:29985"/>
        <dbReference type="ChEBI" id="CHEBI:58452"/>
        <dbReference type="ChEBI" id="CHEBI:58538"/>
        <dbReference type="EC" id="2.6.1.52"/>
    </reaction>
</comment>
<keyword evidence="10" id="KW-0664">Pyridoxine biosynthesis</keyword>
<comment type="similarity">
    <text evidence="3">Belongs to the class-V pyridoxal-phosphate-dependent aminotransferase family. SerC subfamily.</text>
</comment>
<dbReference type="RefSeq" id="WP_137091666.1">
    <property type="nucleotide sequence ID" value="NZ_CP028923.1"/>
</dbReference>
<dbReference type="GO" id="GO:0006564">
    <property type="term" value="P:L-serine biosynthetic process"/>
    <property type="evidence" value="ECO:0007669"/>
    <property type="project" value="UniProtKB-KW"/>
</dbReference>
<dbReference type="InterPro" id="IPR015424">
    <property type="entry name" value="PyrdxlP-dep_Trfase"/>
</dbReference>
<dbReference type="PANTHER" id="PTHR21152">
    <property type="entry name" value="AMINOTRANSFERASE CLASS V"/>
    <property type="match status" value="1"/>
</dbReference>
<dbReference type="EMBL" id="CP028923">
    <property type="protein sequence ID" value="QCK16067.1"/>
    <property type="molecule type" value="Genomic_DNA"/>
</dbReference>
<evidence type="ECO:0000256" key="7">
    <source>
        <dbReference type="ARBA" id="ARBA00022605"/>
    </source>
</evidence>
<dbReference type="Proteomes" id="UP000298616">
    <property type="component" value="Chromosome"/>
</dbReference>
<dbReference type="InterPro" id="IPR015421">
    <property type="entry name" value="PyrdxlP-dep_Trfase_major"/>
</dbReference>
<protein>
    <recommendedName>
        <fullName evidence="4">phosphoserine transaminase</fullName>
        <ecNumber evidence="4">2.6.1.52</ecNumber>
    </recommendedName>
    <alternativeName>
        <fullName evidence="12">Phosphohydroxythreonine aminotransferase</fullName>
    </alternativeName>
</protein>
<evidence type="ECO:0000256" key="1">
    <source>
        <dbReference type="ARBA" id="ARBA00001933"/>
    </source>
</evidence>
<evidence type="ECO:0000256" key="11">
    <source>
        <dbReference type="ARBA" id="ARBA00023299"/>
    </source>
</evidence>
<sequence length="352" mass="40212">MSDKLFLLPGPSRVDRRVPKYLSDAYDEGFMSYNHRSPQVIELIKKTTGIMRKRLNIPADYTITFVSSATECWQIIAQSLIKKKSCHIYNGSFGEKWYNNTVKLGFEAKPVEFDINEDIPVDKIQEIKADTFCITHNETSNGTALSKEEILALRQVQGKAILAVDATSSMAGYKLPFNLADVWYASVQKCFGLPAGMGVLILSPRAVERAFKLNNTNHYNSLVNIINQASQFQTTHTPNVLDIYLMNRVLKKRKNIDKVHEDLKSRYKKIEQTVSENNSVDWLVTNIDKRSYTVLALKYLPNDISIYQLADDTQIVLGKGYGKWKENTFRVANFPALRKREINKLLNFLEVI</sequence>
<evidence type="ECO:0000313" key="17">
    <source>
        <dbReference type="Proteomes" id="UP000298616"/>
    </source>
</evidence>
<evidence type="ECO:0000256" key="6">
    <source>
        <dbReference type="ARBA" id="ARBA00022576"/>
    </source>
</evidence>
<dbReference type="GO" id="GO:0008453">
    <property type="term" value="F:alanine-glyoxylate transaminase activity"/>
    <property type="evidence" value="ECO:0007669"/>
    <property type="project" value="TreeGrafter"/>
</dbReference>